<dbReference type="RefSeq" id="WP_166329536.1">
    <property type="nucleotide sequence ID" value="NZ_CP049933.1"/>
</dbReference>
<keyword evidence="2" id="KW-1185">Reference proteome</keyword>
<sequence length="145" mass="16307">MNRSDAGEEGQLLAAMLPDIRAVFDGWPEWAADQLAEVRRIAYSVATEIPETGGLDEYLAWGQPSLRPRKPRVGTAIRLGVEHGERPAMLVHCATSLISEYKTVVGHLEFEGKRAVLFSRDEKLPDAEVRVMIELAFTSYLRRQR</sequence>
<evidence type="ECO:0000313" key="2">
    <source>
        <dbReference type="Proteomes" id="UP000503441"/>
    </source>
</evidence>
<accession>A0ABX6JV77</accession>
<evidence type="ECO:0008006" key="3">
    <source>
        <dbReference type="Google" id="ProtNLM"/>
    </source>
</evidence>
<reference evidence="1 2" key="1">
    <citation type="submission" date="2020-03" db="EMBL/GenBank/DDBJ databases">
        <title>Leucobacter sp. nov., isolated from beetles.</title>
        <authorList>
            <person name="Hyun D.-W."/>
            <person name="Bae J.-W."/>
        </authorList>
    </citation>
    <scope>NUCLEOTIDE SEQUENCE [LARGE SCALE GENOMIC DNA]</scope>
    <source>
        <strain evidence="1 2">HDW9A</strain>
    </source>
</reference>
<organism evidence="1 2">
    <name type="scientific">Leucobacter coleopterorum</name>
    <dbReference type="NCBI Taxonomy" id="2714933"/>
    <lineage>
        <taxon>Bacteria</taxon>
        <taxon>Bacillati</taxon>
        <taxon>Actinomycetota</taxon>
        <taxon>Actinomycetes</taxon>
        <taxon>Micrococcales</taxon>
        <taxon>Microbacteriaceae</taxon>
        <taxon>Leucobacter</taxon>
    </lineage>
</organism>
<name>A0ABX6JV77_9MICO</name>
<protein>
    <recommendedName>
        <fullName evidence="3">YdhG-like domain-containing protein</fullName>
    </recommendedName>
</protein>
<proteinExistence type="predicted"/>
<dbReference type="Proteomes" id="UP000503441">
    <property type="component" value="Chromosome"/>
</dbReference>
<gene>
    <name evidence="1" type="ORF">G7066_05100</name>
</gene>
<dbReference type="EMBL" id="CP049933">
    <property type="protein sequence ID" value="QIM18190.1"/>
    <property type="molecule type" value="Genomic_DNA"/>
</dbReference>
<evidence type="ECO:0000313" key="1">
    <source>
        <dbReference type="EMBL" id="QIM18190.1"/>
    </source>
</evidence>